<feature type="domain" description="Bacterial bifunctional deaminase-reductase C-terminal" evidence="1">
    <location>
        <begin position="3"/>
        <end position="187"/>
    </location>
</feature>
<dbReference type="InterPro" id="IPR002734">
    <property type="entry name" value="RibDG_C"/>
</dbReference>
<dbReference type="RefSeq" id="WP_183594090.1">
    <property type="nucleotide sequence ID" value="NZ_JACHWR010000003.1"/>
</dbReference>
<dbReference type="GO" id="GO:0009231">
    <property type="term" value="P:riboflavin biosynthetic process"/>
    <property type="evidence" value="ECO:0007669"/>
    <property type="project" value="InterPro"/>
</dbReference>
<gene>
    <name evidence="2" type="ORF">FHU40_004032</name>
</gene>
<dbReference type="PANTHER" id="PTHR38011">
    <property type="entry name" value="DIHYDROFOLATE REDUCTASE FAMILY PROTEIN (AFU_ORTHOLOGUE AFUA_8G06820)"/>
    <property type="match status" value="1"/>
</dbReference>
<keyword evidence="3" id="KW-1185">Reference proteome</keyword>
<dbReference type="EMBL" id="JACHWR010000003">
    <property type="protein sequence ID" value="MBB3044195.1"/>
    <property type="molecule type" value="Genomic_DNA"/>
</dbReference>
<comment type="caution">
    <text evidence="2">The sequence shown here is derived from an EMBL/GenBank/DDBJ whole genome shotgun (WGS) entry which is preliminary data.</text>
</comment>
<dbReference type="PANTHER" id="PTHR38011:SF12">
    <property type="entry name" value="BIFUNCTIONAL DEAMINASE-REDUCTASE DOMAIN PROTEIN"/>
    <property type="match status" value="1"/>
</dbReference>
<dbReference type="InterPro" id="IPR050765">
    <property type="entry name" value="Riboflavin_Biosynth_HTPR"/>
</dbReference>
<name>A0A7W4Z3Y7_9ACTN</name>
<sequence>MSKVIAAISTSVDGYVVGPEDGPQYGLGIGGERLHYWVMGGPWSYADDGRDTDGMHGPDREYYEALTASLGCGIVGRNMYDAAGAWGGTNPFPGTLIVLTHRTGDQPDPSAGFLFVDGFDAALAQARDLAGDDDVSLGGGADLIRQGLAAGVVDELALSIAPVVLGGGKRLFEGFEQDLDLEVLGTWSSPYATHVRYAVRRPAAAR</sequence>
<accession>A0A7W4Z3Y7</accession>
<evidence type="ECO:0000313" key="3">
    <source>
        <dbReference type="Proteomes" id="UP000589626"/>
    </source>
</evidence>
<dbReference type="AlphaFoldDB" id="A0A7W4Z3Y7"/>
<reference evidence="2 3" key="1">
    <citation type="submission" date="2020-08" db="EMBL/GenBank/DDBJ databases">
        <title>Sequencing the genomes of 1000 actinobacteria strains.</title>
        <authorList>
            <person name="Klenk H.-P."/>
        </authorList>
    </citation>
    <scope>NUCLEOTIDE SEQUENCE [LARGE SCALE GENOMIC DNA]</scope>
    <source>
        <strain evidence="2 3">DSM 105498</strain>
    </source>
</reference>
<evidence type="ECO:0000313" key="2">
    <source>
        <dbReference type="EMBL" id="MBB3044195.1"/>
    </source>
</evidence>
<dbReference type="GO" id="GO:0008703">
    <property type="term" value="F:5-amino-6-(5-phosphoribosylamino)uracil reductase activity"/>
    <property type="evidence" value="ECO:0007669"/>
    <property type="project" value="InterPro"/>
</dbReference>
<dbReference type="SUPFAM" id="SSF53597">
    <property type="entry name" value="Dihydrofolate reductase-like"/>
    <property type="match status" value="1"/>
</dbReference>
<proteinExistence type="predicted"/>
<dbReference type="Proteomes" id="UP000589626">
    <property type="component" value="Unassembled WGS sequence"/>
</dbReference>
<evidence type="ECO:0000259" key="1">
    <source>
        <dbReference type="Pfam" id="PF01872"/>
    </source>
</evidence>
<dbReference type="InterPro" id="IPR024072">
    <property type="entry name" value="DHFR-like_dom_sf"/>
</dbReference>
<protein>
    <submittedName>
        <fullName evidence="2">Dihydrofolate reductase</fullName>
    </submittedName>
</protein>
<organism evidence="2 3">
    <name type="scientific">Nocardioides soli</name>
    <dbReference type="NCBI Taxonomy" id="1036020"/>
    <lineage>
        <taxon>Bacteria</taxon>
        <taxon>Bacillati</taxon>
        <taxon>Actinomycetota</taxon>
        <taxon>Actinomycetes</taxon>
        <taxon>Propionibacteriales</taxon>
        <taxon>Nocardioidaceae</taxon>
        <taxon>Nocardioides</taxon>
    </lineage>
</organism>
<dbReference type="Gene3D" id="3.40.430.10">
    <property type="entry name" value="Dihydrofolate Reductase, subunit A"/>
    <property type="match status" value="1"/>
</dbReference>
<dbReference type="Pfam" id="PF01872">
    <property type="entry name" value="RibD_C"/>
    <property type="match status" value="1"/>
</dbReference>